<keyword evidence="1 4" id="KW-0489">Methyltransferase</keyword>
<dbReference type="GO" id="GO:0032259">
    <property type="term" value="P:methylation"/>
    <property type="evidence" value="ECO:0007669"/>
    <property type="project" value="UniProtKB-KW"/>
</dbReference>
<dbReference type="Proteomes" id="UP000654604">
    <property type="component" value="Unassembled WGS sequence"/>
</dbReference>
<gene>
    <name evidence="4" type="ORF">IQ215_03205</name>
</gene>
<protein>
    <submittedName>
        <fullName evidence="4">Class I SAM-dependent methyltransferase</fullName>
    </submittedName>
</protein>
<dbReference type="PANTHER" id="PTHR10259">
    <property type="entry name" value="THIOPURINE S-METHYLTRANSFERASE"/>
    <property type="match status" value="1"/>
</dbReference>
<dbReference type="GO" id="GO:0008168">
    <property type="term" value="F:methyltransferase activity"/>
    <property type="evidence" value="ECO:0007669"/>
    <property type="project" value="UniProtKB-KW"/>
</dbReference>
<evidence type="ECO:0000256" key="2">
    <source>
        <dbReference type="ARBA" id="ARBA00022679"/>
    </source>
</evidence>
<dbReference type="Gene3D" id="3.40.50.150">
    <property type="entry name" value="Vaccinia Virus protein VP39"/>
    <property type="match status" value="1"/>
</dbReference>
<evidence type="ECO:0000313" key="4">
    <source>
        <dbReference type="EMBL" id="MBE9221695.1"/>
    </source>
</evidence>
<proteinExistence type="predicted"/>
<sequence length="216" mass="24657">MTMEIKNLVEKHLQNNQPSAWFEELYAQANQNPQQIPWAHLQPNQQLIEWLKNNPIHGKQKPQAVIIGCGLGDDAQAFAEAGYHVTAFDVSPTAINWCKQRFPHSPVDYVTADIFHLPSPWQQKFDLIWECRTIQALPLNVRAQVIKQVVALAKPTAKILVSTHIRTTEEAPNGPPWPLSSGELNQFKQLGWQEKCRSTIHRENNPISIAMIEYQQ</sequence>
<organism evidence="4 5">
    <name type="scientific">Cyanobacterium stanieri LEGE 03274</name>
    <dbReference type="NCBI Taxonomy" id="1828756"/>
    <lineage>
        <taxon>Bacteria</taxon>
        <taxon>Bacillati</taxon>
        <taxon>Cyanobacteriota</taxon>
        <taxon>Cyanophyceae</taxon>
        <taxon>Oscillatoriophycideae</taxon>
        <taxon>Chroococcales</taxon>
        <taxon>Geminocystaceae</taxon>
        <taxon>Cyanobacterium</taxon>
    </lineage>
</organism>
<comment type="caution">
    <text evidence="4">The sequence shown here is derived from an EMBL/GenBank/DDBJ whole genome shotgun (WGS) entry which is preliminary data.</text>
</comment>
<evidence type="ECO:0000256" key="3">
    <source>
        <dbReference type="ARBA" id="ARBA00022691"/>
    </source>
</evidence>
<keyword evidence="5" id="KW-1185">Reference proteome</keyword>
<evidence type="ECO:0000313" key="5">
    <source>
        <dbReference type="Proteomes" id="UP000654604"/>
    </source>
</evidence>
<dbReference type="Pfam" id="PF05724">
    <property type="entry name" value="TPMT"/>
    <property type="match status" value="1"/>
</dbReference>
<dbReference type="InterPro" id="IPR008854">
    <property type="entry name" value="TPMT"/>
</dbReference>
<accession>A0ABR9V1C8</accession>
<dbReference type="InterPro" id="IPR029063">
    <property type="entry name" value="SAM-dependent_MTases_sf"/>
</dbReference>
<dbReference type="PANTHER" id="PTHR10259:SF11">
    <property type="entry name" value="THIOPURINE S-METHYLTRANSFERASE"/>
    <property type="match status" value="1"/>
</dbReference>
<keyword evidence="2" id="KW-0808">Transferase</keyword>
<dbReference type="PROSITE" id="PS51585">
    <property type="entry name" value="SAM_MT_TPMT"/>
    <property type="match status" value="1"/>
</dbReference>
<dbReference type="EMBL" id="JADEWC010000004">
    <property type="protein sequence ID" value="MBE9221695.1"/>
    <property type="molecule type" value="Genomic_DNA"/>
</dbReference>
<evidence type="ECO:0000256" key="1">
    <source>
        <dbReference type="ARBA" id="ARBA00022603"/>
    </source>
</evidence>
<reference evidence="4 5" key="1">
    <citation type="submission" date="2020-10" db="EMBL/GenBank/DDBJ databases">
        <authorList>
            <person name="Castelo-Branco R."/>
            <person name="Eusebio N."/>
            <person name="Adriana R."/>
            <person name="Vieira A."/>
            <person name="Brugerolle De Fraissinette N."/>
            <person name="Rezende De Castro R."/>
            <person name="Schneider M.P."/>
            <person name="Vasconcelos V."/>
            <person name="Leao P.N."/>
        </authorList>
    </citation>
    <scope>NUCLEOTIDE SEQUENCE [LARGE SCALE GENOMIC DNA]</scope>
    <source>
        <strain evidence="4 5">LEGE 03274</strain>
    </source>
</reference>
<dbReference type="SUPFAM" id="SSF53335">
    <property type="entry name" value="S-adenosyl-L-methionine-dependent methyltransferases"/>
    <property type="match status" value="1"/>
</dbReference>
<keyword evidence="3" id="KW-0949">S-adenosyl-L-methionine</keyword>
<name>A0ABR9V1C8_9CHRO</name>
<dbReference type="CDD" id="cd02440">
    <property type="entry name" value="AdoMet_MTases"/>
    <property type="match status" value="1"/>
</dbReference>